<evidence type="ECO:0000313" key="7">
    <source>
        <dbReference type="EMBL" id="MFD2181159.1"/>
    </source>
</evidence>
<dbReference type="Pfam" id="PF00450">
    <property type="entry name" value="Peptidase_S10"/>
    <property type="match status" value="1"/>
</dbReference>
<keyword evidence="5" id="KW-0325">Glycoprotein</keyword>
<evidence type="ECO:0000256" key="2">
    <source>
        <dbReference type="ARBA" id="ARBA00022670"/>
    </source>
</evidence>
<dbReference type="Gene3D" id="3.40.50.1820">
    <property type="entry name" value="alpha/beta hydrolase"/>
    <property type="match status" value="1"/>
</dbReference>
<reference evidence="8" key="1">
    <citation type="journal article" date="2019" name="Int. J. Syst. Evol. Microbiol.">
        <title>The Global Catalogue of Microorganisms (GCM) 10K type strain sequencing project: providing services to taxonomists for standard genome sequencing and annotation.</title>
        <authorList>
            <consortium name="The Broad Institute Genomics Platform"/>
            <consortium name="The Broad Institute Genome Sequencing Center for Infectious Disease"/>
            <person name="Wu L."/>
            <person name="Ma J."/>
        </authorList>
    </citation>
    <scope>NUCLEOTIDE SEQUENCE [LARGE SCALE GENOMIC DNA]</scope>
    <source>
        <strain evidence="8">CGMCC 1.6774</strain>
    </source>
</reference>
<evidence type="ECO:0000256" key="3">
    <source>
        <dbReference type="ARBA" id="ARBA00022729"/>
    </source>
</evidence>
<dbReference type="PANTHER" id="PTHR11802">
    <property type="entry name" value="SERINE PROTEASE FAMILY S10 SERINE CARBOXYPEPTIDASE"/>
    <property type="match status" value="1"/>
</dbReference>
<name>A0ABW5AGZ3_9BRAD</name>
<dbReference type="EMBL" id="JBHUIW010000002">
    <property type="protein sequence ID" value="MFD2181159.1"/>
    <property type="molecule type" value="Genomic_DNA"/>
</dbReference>
<evidence type="ECO:0000256" key="5">
    <source>
        <dbReference type="ARBA" id="ARBA00023180"/>
    </source>
</evidence>
<feature type="compositionally biased region" description="Basic and acidic residues" evidence="6">
    <location>
        <begin position="40"/>
        <end position="66"/>
    </location>
</feature>
<keyword evidence="2" id="KW-0645">Protease</keyword>
<feature type="compositionally biased region" description="Basic and acidic residues" evidence="6">
    <location>
        <begin position="86"/>
        <end position="119"/>
    </location>
</feature>
<evidence type="ECO:0000256" key="1">
    <source>
        <dbReference type="ARBA" id="ARBA00022645"/>
    </source>
</evidence>
<dbReference type="RefSeq" id="WP_378476349.1">
    <property type="nucleotide sequence ID" value="NZ_JBHUIW010000002.1"/>
</dbReference>
<evidence type="ECO:0000256" key="6">
    <source>
        <dbReference type="SAM" id="MobiDB-lite"/>
    </source>
</evidence>
<accession>A0ABW5AGZ3</accession>
<proteinExistence type="predicted"/>
<keyword evidence="8" id="KW-1185">Reference proteome</keyword>
<keyword evidence="3" id="KW-0732">Signal</keyword>
<sequence length="574" mass="61125">MTRPLPRLPARNLERANLAIAAVLAALVVVGSGAATPAQEAERADGRVGLREGGRAPDGRVQHGERPGGQAESRPAESRPGGDTAPRTEGRADARPDSRPERDASVRRLPTDSTTEHTLDLGGRTLRFRATAGSIPLFEGEGGPLRAEVGYVAFTMAPPAGTPAGARPLTFLFNGGPGAASAYLNIGAVGPWRLPLDGASVSTPPALVPNAETWLDFTDLVFVDPPGTGFSRIVGGEPARKQFWSVDGDAEALAVVLRKWIDQTGRRSAPTFLVGESYGGFRVPKLARALASDQGVGVRGLVLISPVLDFATLAQRRHLPATWTYALPSMAAAALEARGTFSPAALAEAEHYAATDYLADLLKGERDGEAVERLSARVAALTGLDPALVRRLAGRIDTRTFQRELFRHQGLVGSAYDATVTAFDPSPSAARTQFPDPVLDSTKAPLTAAITALYRGPLKWSHDQPYQLLSGEVNGQWNWGRGRAPPDVVDEVRTILSADRAARILVVHGASDLVTPYFATKQILGQLPVYGEADRLALKVYRGGHMFYSEDVSRKAFRQDAEAFFRAALGAGSK</sequence>
<organism evidence="7 8">
    <name type="scientific">Rhodoplanes azumiensis</name>
    <dbReference type="NCBI Taxonomy" id="1897628"/>
    <lineage>
        <taxon>Bacteria</taxon>
        <taxon>Pseudomonadati</taxon>
        <taxon>Pseudomonadota</taxon>
        <taxon>Alphaproteobacteria</taxon>
        <taxon>Hyphomicrobiales</taxon>
        <taxon>Nitrobacteraceae</taxon>
        <taxon>Rhodoplanes</taxon>
    </lineage>
</organism>
<dbReference type="InterPro" id="IPR029058">
    <property type="entry name" value="AB_hydrolase_fold"/>
</dbReference>
<dbReference type="PANTHER" id="PTHR11802:SF3">
    <property type="entry name" value="RETINOID-INDUCIBLE SERINE CARBOXYPEPTIDASE"/>
    <property type="match status" value="1"/>
</dbReference>
<dbReference type="Proteomes" id="UP001597314">
    <property type="component" value="Unassembled WGS sequence"/>
</dbReference>
<feature type="region of interest" description="Disordered" evidence="6">
    <location>
        <begin position="34"/>
        <end position="120"/>
    </location>
</feature>
<dbReference type="SUPFAM" id="SSF53474">
    <property type="entry name" value="alpha/beta-Hydrolases"/>
    <property type="match status" value="1"/>
</dbReference>
<dbReference type="PROSITE" id="PS00131">
    <property type="entry name" value="CARBOXYPEPT_SER_SER"/>
    <property type="match status" value="1"/>
</dbReference>
<dbReference type="InterPro" id="IPR018202">
    <property type="entry name" value="Ser_caboxypep_ser_AS"/>
</dbReference>
<dbReference type="InterPro" id="IPR001563">
    <property type="entry name" value="Peptidase_S10"/>
</dbReference>
<keyword evidence="4" id="KW-0378">Hydrolase</keyword>
<protein>
    <submittedName>
        <fullName evidence="7">S10 family peptidase</fullName>
    </submittedName>
</protein>
<keyword evidence="1" id="KW-0121">Carboxypeptidase</keyword>
<evidence type="ECO:0000256" key="4">
    <source>
        <dbReference type="ARBA" id="ARBA00022801"/>
    </source>
</evidence>
<gene>
    <name evidence="7" type="ORF">ACFSOX_03260</name>
</gene>
<comment type="caution">
    <text evidence="7">The sequence shown here is derived from an EMBL/GenBank/DDBJ whole genome shotgun (WGS) entry which is preliminary data.</text>
</comment>
<evidence type="ECO:0000313" key="8">
    <source>
        <dbReference type="Proteomes" id="UP001597314"/>
    </source>
</evidence>